<dbReference type="InterPro" id="IPR007173">
    <property type="entry name" value="ALO_C"/>
</dbReference>
<dbReference type="Gene3D" id="1.10.45.10">
    <property type="entry name" value="Vanillyl-alcohol Oxidase, Chain A, domain 4"/>
    <property type="match status" value="1"/>
</dbReference>
<dbReference type="PROSITE" id="PS51387">
    <property type="entry name" value="FAD_PCMH"/>
    <property type="match status" value="1"/>
</dbReference>
<dbReference type="PANTHER" id="PTHR43762:SF1">
    <property type="entry name" value="D-ARABINONO-1,4-LACTONE OXIDASE"/>
    <property type="match status" value="1"/>
</dbReference>
<dbReference type="InterPro" id="IPR010031">
    <property type="entry name" value="FAD_lactone_oxidase-like"/>
</dbReference>
<dbReference type="InterPro" id="IPR016171">
    <property type="entry name" value="Vanillyl_alc_oxidase_C-sub2"/>
</dbReference>
<keyword evidence="4" id="KW-1185">Reference proteome</keyword>
<name>A0ABT0R067_9MICO</name>
<dbReference type="PIRSF" id="PIRSF000136">
    <property type="entry name" value="LGO_GLO"/>
    <property type="match status" value="1"/>
</dbReference>
<dbReference type="Gene3D" id="3.30.43.10">
    <property type="entry name" value="Uridine Diphospho-n-acetylenolpyruvylglucosamine Reductase, domain 2"/>
    <property type="match status" value="1"/>
</dbReference>
<dbReference type="InterPro" id="IPR016166">
    <property type="entry name" value="FAD-bd_PCMH"/>
</dbReference>
<proteinExistence type="predicted"/>
<gene>
    <name evidence="3" type="ORF">Bequi_07930</name>
</gene>
<accession>A0ABT0R067</accession>
<dbReference type="SUPFAM" id="SSF56176">
    <property type="entry name" value="FAD-binding/transporter-associated domain-like"/>
    <property type="match status" value="1"/>
</dbReference>
<comment type="caution">
    <text evidence="3">The sequence shown here is derived from an EMBL/GenBank/DDBJ whole genome shotgun (WGS) entry which is preliminary data.</text>
</comment>
<protein>
    <submittedName>
        <fullName evidence="3">FAD-binding protein</fullName>
    </submittedName>
</protein>
<dbReference type="PANTHER" id="PTHR43762">
    <property type="entry name" value="L-GULONOLACTONE OXIDASE"/>
    <property type="match status" value="1"/>
</dbReference>
<dbReference type="Pfam" id="PF04030">
    <property type="entry name" value="ALO"/>
    <property type="match status" value="1"/>
</dbReference>
<evidence type="ECO:0000256" key="1">
    <source>
        <dbReference type="ARBA" id="ARBA00023002"/>
    </source>
</evidence>
<dbReference type="RefSeq" id="WP_249737427.1">
    <property type="nucleotide sequence ID" value="NZ_JAKNCJ010000003.1"/>
</dbReference>
<evidence type="ECO:0000259" key="2">
    <source>
        <dbReference type="PROSITE" id="PS51387"/>
    </source>
</evidence>
<feature type="domain" description="FAD-binding PCMH-type" evidence="2">
    <location>
        <begin position="16"/>
        <end position="186"/>
    </location>
</feature>
<sequence length="438" mass="47708">MSRAHGSTLANWSGSVRFAPREDLSPATEAELASALAQRAADGRTIRPIGAGHSFMPIARTDDVLLRADRLSGLISVDAQTKEATFWGGTRLREIATLLTPWGLALANMGDIDVQSIAGAVSTATHGTGLAFTGFSGMVTGLRLALPDGTLVDVDAEHDPELFEAARAGFGAFGIITRVRIRCVDAFALSAHETTEPIEAVLESFPERARTTDHVEFFWFPGTPRATVKTNRRLPHDAPLSPMGRISHLVNRELLGNVVYGALLEGTSRAPRVAPAVRDIASRLMAGGDFTDHSHRVFSAPRRVRFEESEYAVPAESFGEAVREVERAIRSSGEQVTFPLEVRIARGDDTWLGTASGRDTVYIAVHRFHREPFSPVLRAIEPVFAQFEGRPHWGKRHTLGAAELSRLYPRFADAQAVRRRVDPTGALLSPEIARLLEG</sequence>
<dbReference type="InterPro" id="IPR006094">
    <property type="entry name" value="Oxid_FAD_bind_N"/>
</dbReference>
<dbReference type="Proteomes" id="UP001203761">
    <property type="component" value="Unassembled WGS sequence"/>
</dbReference>
<reference evidence="3" key="1">
    <citation type="submission" date="2022-02" db="EMBL/GenBank/DDBJ databases">
        <authorList>
            <person name="Lee M."/>
            <person name="Kim S.-J."/>
            <person name="Jung M.-Y."/>
        </authorList>
    </citation>
    <scope>NUCLEOTIDE SEQUENCE</scope>
    <source>
        <strain evidence="3">JHP9</strain>
    </source>
</reference>
<dbReference type="InterPro" id="IPR036318">
    <property type="entry name" value="FAD-bd_PCMH-like_sf"/>
</dbReference>
<keyword evidence="1" id="KW-0560">Oxidoreductase</keyword>
<dbReference type="Gene3D" id="3.30.70.2520">
    <property type="match status" value="1"/>
</dbReference>
<dbReference type="EMBL" id="JAKNCJ010000003">
    <property type="protein sequence ID" value="MCL6423313.1"/>
    <property type="molecule type" value="Genomic_DNA"/>
</dbReference>
<dbReference type="NCBIfam" id="TIGR01679">
    <property type="entry name" value="bact_FAD_ox"/>
    <property type="match status" value="1"/>
</dbReference>
<dbReference type="Gene3D" id="3.30.465.10">
    <property type="match status" value="1"/>
</dbReference>
<organism evidence="3 4">
    <name type="scientific">Brachybacterium equifaecis</name>
    <dbReference type="NCBI Taxonomy" id="2910770"/>
    <lineage>
        <taxon>Bacteria</taxon>
        <taxon>Bacillati</taxon>
        <taxon>Actinomycetota</taxon>
        <taxon>Actinomycetes</taxon>
        <taxon>Micrococcales</taxon>
        <taxon>Dermabacteraceae</taxon>
        <taxon>Brachybacterium</taxon>
    </lineage>
</organism>
<evidence type="ECO:0000313" key="3">
    <source>
        <dbReference type="EMBL" id="MCL6423313.1"/>
    </source>
</evidence>
<dbReference type="InterPro" id="IPR016167">
    <property type="entry name" value="FAD-bd_PCMH_sub1"/>
</dbReference>
<dbReference type="InterPro" id="IPR016169">
    <property type="entry name" value="FAD-bd_PCMH_sub2"/>
</dbReference>
<dbReference type="Pfam" id="PF01565">
    <property type="entry name" value="FAD_binding_4"/>
    <property type="match status" value="1"/>
</dbReference>
<evidence type="ECO:0000313" key="4">
    <source>
        <dbReference type="Proteomes" id="UP001203761"/>
    </source>
</evidence>